<feature type="domain" description="HD-GYP" evidence="3">
    <location>
        <begin position="360"/>
        <end position="681"/>
    </location>
</feature>
<evidence type="ECO:0000313" key="5">
    <source>
        <dbReference type="Proteomes" id="UP000633943"/>
    </source>
</evidence>
<proteinExistence type="predicted"/>
<dbReference type="EMBL" id="WTVP01000029">
    <property type="protein sequence ID" value="NMG16148.1"/>
    <property type="molecule type" value="Genomic_DNA"/>
</dbReference>
<keyword evidence="5" id="KW-1185">Reference proteome</keyword>
<sequence length="681" mass="75754">MTKERASGFEGFRGPVCPEPVFSSRVKVKRSSGARGRVGMRNTVAVPESPGPVTAYLEVTATGEVFPLHDEVVIGRDPQDSLAEGRFLCIPEHTISRRHARVCLSGGEYFIEDLHSFNGTFVLGKRLRPGVWHPLHDGDELSISSTQLAFHSLLVPPRDSAPAVIRQTVDATQYARPLEGPPPQSEDGDAQGVIRKLHAMAQVGIALGAVTNSATLTEKIMNLIFELFPRAERAFILLRKNEGEAPVPVAARWRDGTVEDPEQLRISRTIVDEVLNRKLSILSVDTLADRHFGCQESIVAQDIRSVMCVPLLLEGEVLGLIQLDTSSDPYAFKGQDLEMLTGVCAEMAVALKNFQLYSDIERLLEGFVRASVQAIEERDPVTAGHSFRVAHYAENLARAVDRADEPELRGIAFSEDQLREIRYAALLHDFGKVGVREHVLRKEKKLHHAEMRLLEQRFKYACACLERQAYRKLAELHCERELGITAFREEKRRLEQDLREEVARLDEFLAAIRRANEPAISYTERSHELDRLLGCTVDEVDGVSVPLLSDSEFAALSVSKGCLTAEERKQIEAHVADSYSFLILIPWTRDLGGVPAIAHGHHEKLDGSGYPMGLRGAQISIQTRILTISDIYDALTAGDRPYKKAMSLEHALDLLDAECRAGRLDARLFRVFVEAKAWAAA</sequence>
<dbReference type="Gene3D" id="2.60.200.20">
    <property type="match status" value="1"/>
</dbReference>
<dbReference type="CDD" id="cd00060">
    <property type="entry name" value="FHA"/>
    <property type="match status" value="1"/>
</dbReference>
<accession>A0ABX1NW73</accession>
<dbReference type="InterPro" id="IPR003607">
    <property type="entry name" value="HD/PDEase_dom"/>
</dbReference>
<dbReference type="InterPro" id="IPR006674">
    <property type="entry name" value="HD_domain"/>
</dbReference>
<protein>
    <submittedName>
        <fullName evidence="4">FHA domain-containing protein</fullName>
    </submittedName>
</protein>
<dbReference type="PANTHER" id="PTHR43155:SF2">
    <property type="entry name" value="CYCLIC DI-GMP PHOSPHODIESTERASE PA4108"/>
    <property type="match status" value="1"/>
</dbReference>
<keyword evidence="1" id="KW-0175">Coiled coil</keyword>
<feature type="coiled-coil region" evidence="1">
    <location>
        <begin position="484"/>
        <end position="511"/>
    </location>
</feature>
<organism evidence="4 5">
    <name type="scientific">Aromatoleum bremense</name>
    <dbReference type="NCBI Taxonomy" id="76115"/>
    <lineage>
        <taxon>Bacteria</taxon>
        <taxon>Pseudomonadati</taxon>
        <taxon>Pseudomonadota</taxon>
        <taxon>Betaproteobacteria</taxon>
        <taxon>Rhodocyclales</taxon>
        <taxon>Rhodocyclaceae</taxon>
        <taxon>Aromatoleum</taxon>
    </lineage>
</organism>
<dbReference type="Pfam" id="PF01966">
    <property type="entry name" value="HD"/>
    <property type="match status" value="1"/>
</dbReference>
<evidence type="ECO:0000313" key="4">
    <source>
        <dbReference type="EMBL" id="NMG16148.1"/>
    </source>
</evidence>
<evidence type="ECO:0000256" key="1">
    <source>
        <dbReference type="SAM" id="Coils"/>
    </source>
</evidence>
<dbReference type="CDD" id="cd00077">
    <property type="entry name" value="HDc"/>
    <property type="match status" value="2"/>
</dbReference>
<reference evidence="4 5" key="1">
    <citation type="submission" date="2019-12" db="EMBL/GenBank/DDBJ databases">
        <title>Comparative genomics gives insights into the taxonomy of the Azoarcus-Aromatoleum group and reveals separate origins of nif in the plant-associated Azoarcus and non-plant-associated Aromatoleum sub-groups.</title>
        <authorList>
            <person name="Lafos M."/>
            <person name="Maluk M."/>
            <person name="Batista M."/>
            <person name="Junghare M."/>
            <person name="Carmona M."/>
            <person name="Faoro H."/>
            <person name="Cruz L.M."/>
            <person name="Battistoni F."/>
            <person name="De Souza E."/>
            <person name="Pedrosa F."/>
            <person name="Chen W.-M."/>
            <person name="Poole P.S."/>
            <person name="Dixon R.A."/>
            <person name="James E.K."/>
        </authorList>
    </citation>
    <scope>NUCLEOTIDE SEQUENCE [LARGE SCALE GENOMIC DNA]</scope>
    <source>
        <strain evidence="4 5">PbN1</strain>
    </source>
</reference>
<dbReference type="PROSITE" id="PS50006">
    <property type="entry name" value="FHA_DOMAIN"/>
    <property type="match status" value="1"/>
</dbReference>
<feature type="domain" description="FHA" evidence="2">
    <location>
        <begin position="72"/>
        <end position="127"/>
    </location>
</feature>
<dbReference type="Pfam" id="PF00498">
    <property type="entry name" value="FHA"/>
    <property type="match status" value="1"/>
</dbReference>
<dbReference type="SUPFAM" id="SSF109604">
    <property type="entry name" value="HD-domain/PDEase-like"/>
    <property type="match status" value="2"/>
</dbReference>
<comment type="caution">
    <text evidence="4">The sequence shown here is derived from an EMBL/GenBank/DDBJ whole genome shotgun (WGS) entry which is preliminary data.</text>
</comment>
<dbReference type="InterPro" id="IPR037522">
    <property type="entry name" value="HD_GYP_dom"/>
</dbReference>
<name>A0ABX1NW73_9RHOO</name>
<dbReference type="SMART" id="SM00471">
    <property type="entry name" value="HDc"/>
    <property type="match status" value="1"/>
</dbReference>
<dbReference type="SUPFAM" id="SSF55781">
    <property type="entry name" value="GAF domain-like"/>
    <property type="match status" value="1"/>
</dbReference>
<dbReference type="InterPro" id="IPR003018">
    <property type="entry name" value="GAF"/>
</dbReference>
<evidence type="ECO:0000259" key="2">
    <source>
        <dbReference type="PROSITE" id="PS50006"/>
    </source>
</evidence>
<dbReference type="InterPro" id="IPR000253">
    <property type="entry name" value="FHA_dom"/>
</dbReference>
<dbReference type="SUPFAM" id="SSF49879">
    <property type="entry name" value="SMAD/FHA domain"/>
    <property type="match status" value="1"/>
</dbReference>
<dbReference type="PANTHER" id="PTHR43155">
    <property type="entry name" value="CYCLIC DI-GMP PHOSPHODIESTERASE PA4108-RELATED"/>
    <property type="match status" value="1"/>
</dbReference>
<gene>
    <name evidence="4" type="ORF">GPA24_11450</name>
</gene>
<dbReference type="Gene3D" id="3.30.450.40">
    <property type="match status" value="1"/>
</dbReference>
<dbReference type="InterPro" id="IPR029016">
    <property type="entry name" value="GAF-like_dom_sf"/>
</dbReference>
<evidence type="ECO:0000259" key="3">
    <source>
        <dbReference type="PROSITE" id="PS51832"/>
    </source>
</evidence>
<dbReference type="InterPro" id="IPR008984">
    <property type="entry name" value="SMAD_FHA_dom_sf"/>
</dbReference>
<dbReference type="SMART" id="SM00240">
    <property type="entry name" value="FHA"/>
    <property type="match status" value="1"/>
</dbReference>
<dbReference type="PROSITE" id="PS51832">
    <property type="entry name" value="HD_GYP"/>
    <property type="match status" value="1"/>
</dbReference>
<dbReference type="Gene3D" id="1.10.3210.10">
    <property type="entry name" value="Hypothetical protein af1432"/>
    <property type="match status" value="2"/>
</dbReference>
<dbReference type="Pfam" id="PF13487">
    <property type="entry name" value="HD_5"/>
    <property type="match status" value="1"/>
</dbReference>
<dbReference type="SMART" id="SM00065">
    <property type="entry name" value="GAF"/>
    <property type="match status" value="1"/>
</dbReference>
<dbReference type="Pfam" id="PF01590">
    <property type="entry name" value="GAF"/>
    <property type="match status" value="1"/>
</dbReference>
<dbReference type="Proteomes" id="UP000633943">
    <property type="component" value="Unassembled WGS sequence"/>
</dbReference>